<accession>A0AAN8F601</accession>
<evidence type="ECO:0000313" key="1">
    <source>
        <dbReference type="EMBL" id="KAK5973800.1"/>
    </source>
</evidence>
<gene>
    <name evidence="1" type="ORF">GCK32_009151</name>
</gene>
<keyword evidence="2" id="KW-1185">Reference proteome</keyword>
<proteinExistence type="predicted"/>
<evidence type="ECO:0000313" key="2">
    <source>
        <dbReference type="Proteomes" id="UP001331761"/>
    </source>
</evidence>
<protein>
    <submittedName>
        <fullName evidence="1">Uncharacterized protein</fullName>
    </submittedName>
</protein>
<dbReference type="AlphaFoldDB" id="A0AAN8F601"/>
<reference evidence="1 2" key="1">
    <citation type="submission" date="2019-10" db="EMBL/GenBank/DDBJ databases">
        <title>Assembly and Annotation for the nematode Trichostrongylus colubriformis.</title>
        <authorList>
            <person name="Martin J."/>
        </authorList>
    </citation>
    <scope>NUCLEOTIDE SEQUENCE [LARGE SCALE GENOMIC DNA]</scope>
    <source>
        <strain evidence="1">G859</strain>
        <tissue evidence="1">Whole worm</tissue>
    </source>
</reference>
<dbReference type="Proteomes" id="UP001331761">
    <property type="component" value="Unassembled WGS sequence"/>
</dbReference>
<sequence length="130" mass="15312">NLPCEIPDYSAYAVFLLYHLSCYSTSLIEEEHDTWYYISSTITLYQIFVILKYSAKSKWSFELFHSDSRLQSGIILLSLHRLAMSFTSHTRRRWSMRPDLLPPPIFPEFRFDIESLDYLTSDLNLSAISK</sequence>
<organism evidence="1 2">
    <name type="scientific">Trichostrongylus colubriformis</name>
    <name type="common">Black scour worm</name>
    <dbReference type="NCBI Taxonomy" id="6319"/>
    <lineage>
        <taxon>Eukaryota</taxon>
        <taxon>Metazoa</taxon>
        <taxon>Ecdysozoa</taxon>
        <taxon>Nematoda</taxon>
        <taxon>Chromadorea</taxon>
        <taxon>Rhabditida</taxon>
        <taxon>Rhabditina</taxon>
        <taxon>Rhabditomorpha</taxon>
        <taxon>Strongyloidea</taxon>
        <taxon>Trichostrongylidae</taxon>
        <taxon>Trichostrongylus</taxon>
    </lineage>
</organism>
<comment type="caution">
    <text evidence="1">The sequence shown here is derived from an EMBL/GenBank/DDBJ whole genome shotgun (WGS) entry which is preliminary data.</text>
</comment>
<name>A0AAN8F601_TRICO</name>
<feature type="non-terminal residue" evidence="1">
    <location>
        <position position="1"/>
    </location>
</feature>
<dbReference type="EMBL" id="WIXE01015058">
    <property type="protein sequence ID" value="KAK5973800.1"/>
    <property type="molecule type" value="Genomic_DNA"/>
</dbReference>